<dbReference type="AlphaFoldDB" id="A0A4P6YSU2"/>
<evidence type="ECO:0000256" key="2">
    <source>
        <dbReference type="ARBA" id="ARBA00022679"/>
    </source>
</evidence>
<organism evidence="4 5">
    <name type="scientific">Periweissella cryptocerci</name>
    <dbReference type="NCBI Taxonomy" id="2506420"/>
    <lineage>
        <taxon>Bacteria</taxon>
        <taxon>Bacillati</taxon>
        <taxon>Bacillota</taxon>
        <taxon>Bacilli</taxon>
        <taxon>Lactobacillales</taxon>
        <taxon>Lactobacillaceae</taxon>
        <taxon>Periweissella</taxon>
    </lineage>
</organism>
<dbReference type="CDD" id="cd02440">
    <property type="entry name" value="AdoMet_MTases"/>
    <property type="match status" value="1"/>
</dbReference>
<keyword evidence="1 4" id="KW-0489">Methyltransferase</keyword>
<dbReference type="Gene3D" id="3.40.50.150">
    <property type="entry name" value="Vaccinia Virus protein VP39"/>
    <property type="match status" value="1"/>
</dbReference>
<dbReference type="Proteomes" id="UP000292886">
    <property type="component" value="Chromosome"/>
</dbReference>
<dbReference type="PANTHER" id="PTHR47816">
    <property type="entry name" value="RIBOSOMAL RNA SMALL SUBUNIT METHYLTRANSFERASE C"/>
    <property type="match status" value="1"/>
</dbReference>
<keyword evidence="2 4" id="KW-0808">Transferase</keyword>
<dbReference type="Pfam" id="PF05175">
    <property type="entry name" value="MTS"/>
    <property type="match status" value="1"/>
</dbReference>
<name>A0A4P6YSU2_9LACO</name>
<dbReference type="GO" id="GO:0032259">
    <property type="term" value="P:methylation"/>
    <property type="evidence" value="ECO:0007669"/>
    <property type="project" value="UniProtKB-KW"/>
</dbReference>
<proteinExistence type="predicted"/>
<sequence length="205" mass="22502">MNNHYYTENPDVAHAEHTWEFALLNHNIKFTTDNGVFSKQTVDYGSRVMIEAFRENNAPSGKILDLGTGYGPVGISLALAYPDRTLDMVDVNNLALSLAERNTQANGVAGRTNVFHSDVYADVTDKYAAILTNPPVRAGKDVVSMMISDAAQHLVPGGTLTVVLQKKQGAPSAKKLMEETFGNAEIIRKDKGYYILESTYTDTEK</sequence>
<protein>
    <submittedName>
        <fullName evidence="4">Class I SAM-dependent methyltransferase</fullName>
    </submittedName>
</protein>
<gene>
    <name evidence="4" type="ORF">EQG49_04680</name>
</gene>
<accession>A0A4P6YSU2</accession>
<dbReference type="GO" id="GO:0008757">
    <property type="term" value="F:S-adenosylmethionine-dependent methyltransferase activity"/>
    <property type="evidence" value="ECO:0007669"/>
    <property type="project" value="InterPro"/>
</dbReference>
<dbReference type="InterPro" id="IPR046977">
    <property type="entry name" value="RsmC/RlmG"/>
</dbReference>
<dbReference type="OrthoDB" id="9764961at2"/>
<dbReference type="InterPro" id="IPR007848">
    <property type="entry name" value="Small_mtfrase_dom"/>
</dbReference>
<dbReference type="SUPFAM" id="SSF53335">
    <property type="entry name" value="S-adenosyl-L-methionine-dependent methyltransferases"/>
    <property type="match status" value="1"/>
</dbReference>
<reference evidence="5" key="1">
    <citation type="submission" date="2019-03" db="EMBL/GenBank/DDBJ databases">
        <title>Weissella sp. 26KH-42 Genome sequencing.</title>
        <authorList>
            <person name="Heo J."/>
            <person name="Kim S.-J."/>
            <person name="Kim J.-S."/>
            <person name="Hong S.-B."/>
            <person name="Kwon S.-W."/>
        </authorList>
    </citation>
    <scope>NUCLEOTIDE SEQUENCE [LARGE SCALE GENOMIC DNA]</scope>
    <source>
        <strain evidence="5">26KH-42</strain>
    </source>
</reference>
<dbReference type="EMBL" id="CP037940">
    <property type="protein sequence ID" value="QBO35809.1"/>
    <property type="molecule type" value="Genomic_DNA"/>
</dbReference>
<evidence type="ECO:0000256" key="1">
    <source>
        <dbReference type="ARBA" id="ARBA00022603"/>
    </source>
</evidence>
<dbReference type="KEGG" id="wei:EQG49_04680"/>
<dbReference type="RefSeq" id="WP_133362888.1">
    <property type="nucleotide sequence ID" value="NZ_CP037940.1"/>
</dbReference>
<dbReference type="PANTHER" id="PTHR47816:SF4">
    <property type="entry name" value="RIBOSOMAL RNA SMALL SUBUNIT METHYLTRANSFERASE C"/>
    <property type="match status" value="1"/>
</dbReference>
<dbReference type="InterPro" id="IPR029063">
    <property type="entry name" value="SAM-dependent_MTases_sf"/>
</dbReference>
<evidence type="ECO:0000313" key="4">
    <source>
        <dbReference type="EMBL" id="QBO35809.1"/>
    </source>
</evidence>
<evidence type="ECO:0000313" key="5">
    <source>
        <dbReference type="Proteomes" id="UP000292886"/>
    </source>
</evidence>
<feature type="domain" description="Methyltransferase small" evidence="3">
    <location>
        <begin position="27"/>
        <end position="196"/>
    </location>
</feature>
<keyword evidence="5" id="KW-1185">Reference proteome</keyword>
<evidence type="ECO:0000259" key="3">
    <source>
        <dbReference type="Pfam" id="PF05175"/>
    </source>
</evidence>